<keyword evidence="8" id="KW-1185">Reference proteome</keyword>
<evidence type="ECO:0000256" key="2">
    <source>
        <dbReference type="ARBA" id="ARBA00009773"/>
    </source>
</evidence>
<evidence type="ECO:0000256" key="3">
    <source>
        <dbReference type="ARBA" id="ARBA00022692"/>
    </source>
</evidence>
<dbReference type="EMBL" id="JBBAXC010000001">
    <property type="protein sequence ID" value="MEI5905487.1"/>
    <property type="molecule type" value="Genomic_DNA"/>
</dbReference>
<feature type="transmembrane region" description="Helical" evidence="6">
    <location>
        <begin position="328"/>
        <end position="350"/>
    </location>
</feature>
<reference evidence="7 8" key="1">
    <citation type="journal article" date="2018" name="J. Microbiol.">
        <title>Bacillus spongiae sp. nov., isolated from sponge of Jeju Island.</title>
        <authorList>
            <person name="Lee G.E."/>
            <person name="Im W.T."/>
            <person name="Park J.S."/>
        </authorList>
    </citation>
    <scope>NUCLEOTIDE SEQUENCE [LARGE SCALE GENOMIC DNA]</scope>
    <source>
        <strain evidence="7 8">135PIL107-10</strain>
    </source>
</reference>
<proteinExistence type="inferred from homology"/>
<keyword evidence="3 6" id="KW-0812">Transmembrane</keyword>
<keyword evidence="4 6" id="KW-1133">Transmembrane helix</keyword>
<feature type="transmembrane region" description="Helical" evidence="6">
    <location>
        <begin position="254"/>
        <end position="278"/>
    </location>
</feature>
<evidence type="ECO:0000256" key="4">
    <source>
        <dbReference type="ARBA" id="ARBA00022989"/>
    </source>
</evidence>
<feature type="transmembrane region" description="Helical" evidence="6">
    <location>
        <begin position="290"/>
        <end position="308"/>
    </location>
</feature>
<feature type="transmembrane region" description="Helical" evidence="6">
    <location>
        <begin position="36"/>
        <end position="53"/>
    </location>
</feature>
<feature type="transmembrane region" description="Helical" evidence="6">
    <location>
        <begin position="168"/>
        <end position="189"/>
    </location>
</feature>
<comment type="subcellular location">
    <subcellularLocation>
        <location evidence="1">Membrane</location>
        <topology evidence="1">Multi-pass membrane protein</topology>
    </subcellularLocation>
</comment>
<protein>
    <submittedName>
        <fullName evidence="7">Sporulation integral membrane protein YtvI</fullName>
    </submittedName>
</protein>
<comment type="similarity">
    <text evidence="2">Belongs to the autoinducer-2 exporter (AI-2E) (TC 2.A.86) family.</text>
</comment>
<feature type="transmembrane region" description="Helical" evidence="6">
    <location>
        <begin position="65"/>
        <end position="85"/>
    </location>
</feature>
<keyword evidence="5 6" id="KW-0472">Membrane</keyword>
<accession>A0ABU8H8J4</accession>
<feature type="transmembrane region" description="Helical" evidence="6">
    <location>
        <begin position="12"/>
        <end position="30"/>
    </location>
</feature>
<dbReference type="NCBIfam" id="TIGR02872">
    <property type="entry name" value="spore_ytvI"/>
    <property type="match status" value="1"/>
</dbReference>
<evidence type="ECO:0000256" key="1">
    <source>
        <dbReference type="ARBA" id="ARBA00004141"/>
    </source>
</evidence>
<sequence>MNIVYFHRFLRFLVVILSVILFFITAFYVSTLTYPFIFAILLAFLINPLVNILEDKARIPRPFAVFISILLLFALFVGVITLLIAEIVEGAEYLSNVLPDHIETFIQFAENSITAYVIPIYEHLASIFNNLESVQQETIIANIQAAGEEIASNAGEFLQNFFQLLPNLITWIPNTATAIIFTILATFFISKDWYRLTALIAKHVPKKAKSSGRTVYIDLKKALFGFFKAQLTLISLTMVVIFIGLLILRVKYSITIALLIGLVDLLPYLGTAAVLIPWMLYELLSGDIKLGIGLAILYMIVAIQRQIMEPKVLSSSIGLDPLATLLSLFVGFKLIGFLGLIIGPITLVMITALRKAGVFHDVWIYIKGNTPPS</sequence>
<gene>
    <name evidence="7" type="primary">ytvI</name>
    <name evidence="7" type="ORF">WAK64_00215</name>
</gene>
<comment type="caution">
    <text evidence="7">The sequence shown here is derived from an EMBL/GenBank/DDBJ whole genome shotgun (WGS) entry which is preliminary data.</text>
</comment>
<dbReference type="PANTHER" id="PTHR21716:SF68">
    <property type="entry name" value="TRANSPORT PROTEIN YTVI-RELATED"/>
    <property type="match status" value="1"/>
</dbReference>
<dbReference type="InterPro" id="IPR002549">
    <property type="entry name" value="AI-2E-like"/>
</dbReference>
<evidence type="ECO:0000313" key="7">
    <source>
        <dbReference type="EMBL" id="MEI5905487.1"/>
    </source>
</evidence>
<evidence type="ECO:0000256" key="5">
    <source>
        <dbReference type="ARBA" id="ARBA00023136"/>
    </source>
</evidence>
<dbReference type="PANTHER" id="PTHR21716">
    <property type="entry name" value="TRANSMEMBRANE PROTEIN"/>
    <property type="match status" value="1"/>
</dbReference>
<organism evidence="7 8">
    <name type="scientific">Bacillus spongiae</name>
    <dbReference type="NCBI Taxonomy" id="2683610"/>
    <lineage>
        <taxon>Bacteria</taxon>
        <taxon>Bacillati</taxon>
        <taxon>Bacillota</taxon>
        <taxon>Bacilli</taxon>
        <taxon>Bacillales</taxon>
        <taxon>Bacillaceae</taxon>
        <taxon>Bacillus</taxon>
    </lineage>
</organism>
<dbReference type="RefSeq" id="WP_336584907.1">
    <property type="nucleotide sequence ID" value="NZ_JBBAXC010000001.1"/>
</dbReference>
<name>A0ABU8H8J4_9BACI</name>
<dbReference type="Pfam" id="PF01594">
    <property type="entry name" value="AI-2E_transport"/>
    <property type="match status" value="1"/>
</dbReference>
<evidence type="ECO:0000313" key="8">
    <source>
        <dbReference type="Proteomes" id="UP001312865"/>
    </source>
</evidence>
<dbReference type="InterPro" id="IPR014227">
    <property type="entry name" value="YtvI-like"/>
</dbReference>
<evidence type="ECO:0000256" key="6">
    <source>
        <dbReference type="SAM" id="Phobius"/>
    </source>
</evidence>
<feature type="transmembrane region" description="Helical" evidence="6">
    <location>
        <begin position="229"/>
        <end position="248"/>
    </location>
</feature>
<dbReference type="Proteomes" id="UP001312865">
    <property type="component" value="Unassembled WGS sequence"/>
</dbReference>